<dbReference type="RefSeq" id="WP_036944423.1">
    <property type="nucleotide sequence ID" value="NZ_JQKC01000028.1"/>
</dbReference>
<evidence type="ECO:0000313" key="1">
    <source>
        <dbReference type="EMBL" id="KNY29218.1"/>
    </source>
</evidence>
<comment type="caution">
    <text evidence="1">The sequence shown here is derived from an EMBL/GenBank/DDBJ whole genome shotgun (WGS) entry which is preliminary data.</text>
</comment>
<dbReference type="AlphaFoldDB" id="A0A0L6JTU4"/>
<dbReference type="Proteomes" id="UP000036923">
    <property type="component" value="Unassembled WGS sequence"/>
</dbReference>
<dbReference type="STRING" id="398512.Bccel_4492"/>
<reference evidence="2" key="1">
    <citation type="submission" date="2015-07" db="EMBL/GenBank/DDBJ databases">
        <title>Near-Complete Genome Sequence of the Cellulolytic Bacterium Bacteroides (Pseudobacteroides) cellulosolvens ATCC 35603.</title>
        <authorList>
            <person name="Dassa B."/>
            <person name="Utturkar S.M."/>
            <person name="Klingeman D.M."/>
            <person name="Hurt R.A."/>
            <person name="Keller M."/>
            <person name="Xu J."/>
            <person name="Reddy Y.H.K."/>
            <person name="Borovok I."/>
            <person name="Grinberg I.R."/>
            <person name="Lamed R."/>
            <person name="Zhivin O."/>
            <person name="Bayer E.A."/>
            <person name="Brown S.D."/>
        </authorList>
    </citation>
    <scope>NUCLEOTIDE SEQUENCE [LARGE SCALE GENOMIC DNA]</scope>
    <source>
        <strain evidence="2">DSM 2933</strain>
    </source>
</reference>
<dbReference type="OrthoDB" id="2099660at2"/>
<evidence type="ECO:0000313" key="2">
    <source>
        <dbReference type="Proteomes" id="UP000036923"/>
    </source>
</evidence>
<proteinExistence type="predicted"/>
<dbReference type="eggNOG" id="ENOG5033WC3">
    <property type="taxonomic scope" value="Bacteria"/>
</dbReference>
<organism evidence="1 2">
    <name type="scientific">Pseudobacteroides cellulosolvens ATCC 35603 = DSM 2933</name>
    <dbReference type="NCBI Taxonomy" id="398512"/>
    <lineage>
        <taxon>Bacteria</taxon>
        <taxon>Bacillati</taxon>
        <taxon>Bacillota</taxon>
        <taxon>Clostridia</taxon>
        <taxon>Eubacteriales</taxon>
        <taxon>Oscillospiraceae</taxon>
        <taxon>Pseudobacteroides</taxon>
    </lineage>
</organism>
<protein>
    <submittedName>
        <fullName evidence="1">Uncharacterized protein</fullName>
    </submittedName>
</protein>
<gene>
    <name evidence="1" type="ORF">Bccel_4492</name>
</gene>
<sequence length="173" mass="20262">MIVEYIKYTFKKNLFKTYSCAIIEFIDAKYRDILDIPEFKEKEANDAIKLFISNFSRLKECDKILVCTKNNKGNFVVEKYPFANEEMNDHDDVFKEIIRYIANKYIRKTENINIIYGTRSINVKIMSRTEFLDMENGKKSEIISPVGKMESGQIKSGYGQINIKKDNGHDKVK</sequence>
<keyword evidence="2" id="KW-1185">Reference proteome</keyword>
<accession>A0A0L6JTU4</accession>
<name>A0A0L6JTU4_9FIRM</name>
<dbReference type="EMBL" id="LGTC01000001">
    <property type="protein sequence ID" value="KNY29218.1"/>
    <property type="molecule type" value="Genomic_DNA"/>
</dbReference>